<dbReference type="InterPro" id="IPR023610">
    <property type="entry name" value="PInositol-4/5-P-5/4-kinase"/>
</dbReference>
<dbReference type="EC" id="2.7.1.68" evidence="1"/>
<evidence type="ECO:0000256" key="1">
    <source>
        <dbReference type="ARBA" id="ARBA00012172"/>
    </source>
</evidence>
<proteinExistence type="predicted"/>
<evidence type="ECO:0000313" key="3">
    <source>
        <dbReference type="EMBL" id="KAK8967867.1"/>
    </source>
</evidence>
<dbReference type="Gene3D" id="3.30.810.10">
    <property type="entry name" value="2-Layer Sandwich"/>
    <property type="match status" value="1"/>
</dbReference>
<dbReference type="EMBL" id="JBBWWR010000004">
    <property type="protein sequence ID" value="KAK8967867.1"/>
    <property type="molecule type" value="Genomic_DNA"/>
</dbReference>
<evidence type="ECO:0000313" key="4">
    <source>
        <dbReference type="Proteomes" id="UP001412067"/>
    </source>
</evidence>
<evidence type="ECO:0000259" key="2">
    <source>
        <dbReference type="Pfam" id="PF01504"/>
    </source>
</evidence>
<dbReference type="SUPFAM" id="SSF56104">
    <property type="entry name" value="SAICAR synthase-like"/>
    <property type="match status" value="1"/>
</dbReference>
<feature type="domain" description="PIPK" evidence="2">
    <location>
        <begin position="25"/>
        <end position="86"/>
    </location>
</feature>
<dbReference type="Pfam" id="PF01504">
    <property type="entry name" value="PIP5K"/>
    <property type="match status" value="1"/>
</dbReference>
<reference evidence="3 4" key="1">
    <citation type="journal article" date="2022" name="Nat. Plants">
        <title>Genomes of leafy and leafless Platanthera orchids illuminate the evolution of mycoheterotrophy.</title>
        <authorList>
            <person name="Li M.H."/>
            <person name="Liu K.W."/>
            <person name="Li Z."/>
            <person name="Lu H.C."/>
            <person name="Ye Q.L."/>
            <person name="Zhang D."/>
            <person name="Wang J.Y."/>
            <person name="Li Y.F."/>
            <person name="Zhong Z.M."/>
            <person name="Liu X."/>
            <person name="Yu X."/>
            <person name="Liu D.K."/>
            <person name="Tu X.D."/>
            <person name="Liu B."/>
            <person name="Hao Y."/>
            <person name="Liao X.Y."/>
            <person name="Jiang Y.T."/>
            <person name="Sun W.H."/>
            <person name="Chen J."/>
            <person name="Chen Y.Q."/>
            <person name="Ai Y."/>
            <person name="Zhai J.W."/>
            <person name="Wu S.S."/>
            <person name="Zhou Z."/>
            <person name="Hsiao Y.Y."/>
            <person name="Wu W.L."/>
            <person name="Chen Y.Y."/>
            <person name="Lin Y.F."/>
            <person name="Hsu J.L."/>
            <person name="Li C.Y."/>
            <person name="Wang Z.W."/>
            <person name="Zhao X."/>
            <person name="Zhong W.Y."/>
            <person name="Ma X.K."/>
            <person name="Ma L."/>
            <person name="Huang J."/>
            <person name="Chen G.Z."/>
            <person name="Huang M.Z."/>
            <person name="Huang L."/>
            <person name="Peng D.H."/>
            <person name="Luo Y.B."/>
            <person name="Zou S.Q."/>
            <person name="Chen S.P."/>
            <person name="Lan S."/>
            <person name="Tsai W.C."/>
            <person name="Van de Peer Y."/>
            <person name="Liu Z.J."/>
        </authorList>
    </citation>
    <scope>NUCLEOTIDE SEQUENCE [LARGE SCALE GENOMIC DNA]</scope>
    <source>
        <strain evidence="3">Lor288</strain>
    </source>
</reference>
<sequence>MDLPSSVCVRASRPIDLKSSFWNNRNVFFSESRIHRRFDLKGSSYGQTIRKTEEKVDETTTLKDLDLNLHSKMKRDPTQAEVFIETQSSISGKKLDLETNNAIEAEPHNTKLSSSAVESMRDINIHVSASSDHTSLSHISRQESYIIPEVDETAAELAGSAVEEEGDDFPSAKDAGQITEEIVSKISIKMKEDASRHVDTNDRCLNLMMLKFPALRVKGNIY</sequence>
<protein>
    <recommendedName>
        <fullName evidence="1">1-phosphatidylinositol-4-phosphate 5-kinase</fullName>
        <ecNumber evidence="1">2.7.1.68</ecNumber>
    </recommendedName>
</protein>
<gene>
    <name evidence="3" type="primary">PIP5K3</name>
    <name evidence="3" type="ORF">KSP40_PGU001589</name>
</gene>
<keyword evidence="4" id="KW-1185">Reference proteome</keyword>
<dbReference type="InterPro" id="IPR027483">
    <property type="entry name" value="PInositol-4-P-4/5-kinase_C_sf"/>
</dbReference>
<accession>A0ABR2MVG7</accession>
<dbReference type="PANTHER" id="PTHR23086">
    <property type="entry name" value="PHOSPHATIDYLINOSITOL-4-PHOSPHATE 5-KINASE"/>
    <property type="match status" value="1"/>
</dbReference>
<dbReference type="InterPro" id="IPR002498">
    <property type="entry name" value="PInositol-4-P-4/5-kinase_core"/>
</dbReference>
<organism evidence="3 4">
    <name type="scientific">Platanthera guangdongensis</name>
    <dbReference type="NCBI Taxonomy" id="2320717"/>
    <lineage>
        <taxon>Eukaryota</taxon>
        <taxon>Viridiplantae</taxon>
        <taxon>Streptophyta</taxon>
        <taxon>Embryophyta</taxon>
        <taxon>Tracheophyta</taxon>
        <taxon>Spermatophyta</taxon>
        <taxon>Magnoliopsida</taxon>
        <taxon>Liliopsida</taxon>
        <taxon>Asparagales</taxon>
        <taxon>Orchidaceae</taxon>
        <taxon>Orchidoideae</taxon>
        <taxon>Orchideae</taxon>
        <taxon>Orchidinae</taxon>
        <taxon>Platanthera</taxon>
    </lineage>
</organism>
<name>A0ABR2MVG7_9ASPA</name>
<dbReference type="Proteomes" id="UP001412067">
    <property type="component" value="Unassembled WGS sequence"/>
</dbReference>
<dbReference type="PANTHER" id="PTHR23086:SF114">
    <property type="entry name" value="PHOSPHATIDYLINOSITOL 4-PHOSPHATE 5-KINASE 3"/>
    <property type="match status" value="1"/>
</dbReference>
<comment type="caution">
    <text evidence="3">The sequence shown here is derived from an EMBL/GenBank/DDBJ whole genome shotgun (WGS) entry which is preliminary data.</text>
</comment>